<accession>A0A9J7CGQ5</accession>
<dbReference type="GO" id="GO:0005524">
    <property type="term" value="F:ATP binding"/>
    <property type="evidence" value="ECO:0007669"/>
    <property type="project" value="UniProtKB-KW"/>
</dbReference>
<evidence type="ECO:0000256" key="15">
    <source>
        <dbReference type="ARBA" id="ARBA00023268"/>
    </source>
</evidence>
<name>A0A9J7CGQ5_9RHAB</name>
<keyword evidence="4" id="KW-0696">RNA-directed RNA polymerase</keyword>
<evidence type="ECO:0000256" key="20">
    <source>
        <dbReference type="ARBA" id="ARBA00047332"/>
    </source>
</evidence>
<comment type="subcellular location">
    <subcellularLocation>
        <location evidence="1">Host cytoplasm</location>
    </subcellularLocation>
    <subcellularLocation>
        <location evidence="2">Virion</location>
    </subcellularLocation>
</comment>
<keyword evidence="5" id="KW-0507">mRNA processing</keyword>
<keyword evidence="13" id="KW-0506">mRNA capping</keyword>
<evidence type="ECO:0000256" key="5">
    <source>
        <dbReference type="ARBA" id="ARBA00022664"/>
    </source>
</evidence>
<dbReference type="EC" id="2.7.7.48" evidence="3"/>
<evidence type="ECO:0000256" key="22">
    <source>
        <dbReference type="ARBA" id="ARBA00048548"/>
    </source>
</evidence>
<evidence type="ECO:0000256" key="4">
    <source>
        <dbReference type="ARBA" id="ARBA00022484"/>
    </source>
</evidence>
<evidence type="ECO:0000256" key="13">
    <source>
        <dbReference type="ARBA" id="ARBA00023042"/>
    </source>
</evidence>
<keyword evidence="9" id="KW-0547">Nucleotide-binding</keyword>
<dbReference type="PROSITE" id="PS50526">
    <property type="entry name" value="RDRP_SSRNA_NEG_NONSEG"/>
    <property type="match status" value="1"/>
</dbReference>
<reference evidence="24" key="1">
    <citation type="submission" date="2023-01" db="EMBL/GenBank/DDBJ databases">
        <authorList>
            <person name="Kopke K."/>
        </authorList>
    </citation>
    <scope>NUCLEOTIDE SEQUENCE</scope>
    <source>
        <strain evidence="24">E54634</strain>
    </source>
</reference>
<dbReference type="Pfam" id="PF00946">
    <property type="entry name" value="Mononeg_RNA_pol"/>
    <property type="match status" value="1"/>
</dbReference>
<evidence type="ECO:0000256" key="10">
    <source>
        <dbReference type="ARBA" id="ARBA00022840"/>
    </source>
</evidence>
<evidence type="ECO:0000256" key="21">
    <source>
        <dbReference type="ARBA" id="ARBA00047370"/>
    </source>
</evidence>
<organism evidence="24 25">
    <name type="scientific">Cytorhabdovirus sp. 'tiliae'</name>
    <dbReference type="NCBI Taxonomy" id="3004219"/>
    <lineage>
        <taxon>Viruses</taxon>
        <taxon>Riboviria</taxon>
        <taxon>Orthornavirae</taxon>
        <taxon>Negarnaviricota</taxon>
        <taxon>Haploviricotina</taxon>
        <taxon>Monjiviricetes</taxon>
        <taxon>Mononegavirales</taxon>
        <taxon>Rhabdoviridae</taxon>
        <taxon>Betarhabdovirinae</taxon>
    </lineage>
</organism>
<evidence type="ECO:0000256" key="12">
    <source>
        <dbReference type="ARBA" id="ARBA00022953"/>
    </source>
</evidence>
<evidence type="ECO:0000259" key="23">
    <source>
        <dbReference type="PROSITE" id="PS50526"/>
    </source>
</evidence>
<keyword evidence="10" id="KW-0067">ATP-binding</keyword>
<evidence type="ECO:0000256" key="7">
    <source>
        <dbReference type="ARBA" id="ARBA00022691"/>
    </source>
</evidence>
<comment type="catalytic activity">
    <reaction evidence="17">
        <text>a 5'-end (5'-triphosphoguanosine)-(2'-O-methyladenylyl)-adenylyl-cytidylyl-adenosine in mRNA + S-adenosyl-L-methionine = a 5'-end (N(7)-methyl 5'-triphosphoguanosine)-(2'-O-methyladenylyl)-adenylyl-cytidylyl-adenosine in mRNA + S-adenosyl-L-homocysteine</text>
        <dbReference type="Rhea" id="RHEA:65440"/>
        <dbReference type="Rhea" id="RHEA-COMP:16798"/>
        <dbReference type="Rhea" id="RHEA-COMP:16801"/>
        <dbReference type="ChEBI" id="CHEBI:57856"/>
        <dbReference type="ChEBI" id="CHEBI:59789"/>
        <dbReference type="ChEBI" id="CHEBI:156482"/>
        <dbReference type="ChEBI" id="CHEBI:156483"/>
    </reaction>
</comment>
<comment type="catalytic activity">
    <reaction evidence="22">
        <text>GTP + H2O = GDP + phosphate + H(+)</text>
        <dbReference type="Rhea" id="RHEA:19669"/>
        <dbReference type="ChEBI" id="CHEBI:15377"/>
        <dbReference type="ChEBI" id="CHEBI:15378"/>
        <dbReference type="ChEBI" id="CHEBI:37565"/>
        <dbReference type="ChEBI" id="CHEBI:43474"/>
        <dbReference type="ChEBI" id="CHEBI:58189"/>
    </reaction>
</comment>
<evidence type="ECO:0000256" key="2">
    <source>
        <dbReference type="ARBA" id="ARBA00004328"/>
    </source>
</evidence>
<dbReference type="GO" id="GO:0030430">
    <property type="term" value="C:host cell cytoplasm"/>
    <property type="evidence" value="ECO:0007669"/>
    <property type="project" value="UniProtKB-SubCell"/>
</dbReference>
<keyword evidence="6" id="KW-0808">Transferase</keyword>
<comment type="catalytic activity">
    <reaction evidence="21">
        <text>a 5'-end (5'-triphosphoguanosine)-adenylyl-adenylyl-cytidylyl-adenosine in mRNA + 2 S-adenosyl-L-methionine = a 5'-end (N(7)-methyl 5'-triphosphoguanosine)-(2'-O-methyladenylyl)-adenylyl-cytidylyl-adenosine in mRNA + 2 S-adenosyl-L-homocysteine + H(+)</text>
        <dbReference type="Rhea" id="RHEA:65376"/>
        <dbReference type="Rhea" id="RHEA-COMP:16797"/>
        <dbReference type="Rhea" id="RHEA-COMP:16798"/>
        <dbReference type="ChEBI" id="CHEBI:15378"/>
        <dbReference type="ChEBI" id="CHEBI:57856"/>
        <dbReference type="ChEBI" id="CHEBI:59789"/>
        <dbReference type="ChEBI" id="CHEBI:156483"/>
        <dbReference type="ChEBI" id="CHEBI:156484"/>
        <dbReference type="EC" id="2.1.1.375"/>
    </reaction>
</comment>
<proteinExistence type="predicted"/>
<comment type="catalytic activity">
    <reaction evidence="16">
        <text>a 5'-end triphospho-adenylyl-adenylyl-cytidylyl-adenosine in mRNA + GDP + H(+) = a 5'-end (5'-triphosphoguanosine)-adenylyl-adenylyl-cytidylyl-adenosine in mRNA + diphosphate</text>
        <dbReference type="Rhea" id="RHEA:65436"/>
        <dbReference type="Rhea" id="RHEA-COMP:16797"/>
        <dbReference type="Rhea" id="RHEA-COMP:16799"/>
        <dbReference type="ChEBI" id="CHEBI:15378"/>
        <dbReference type="ChEBI" id="CHEBI:33019"/>
        <dbReference type="ChEBI" id="CHEBI:58189"/>
        <dbReference type="ChEBI" id="CHEBI:156484"/>
        <dbReference type="ChEBI" id="CHEBI:156503"/>
        <dbReference type="EC" id="2.7.7.88"/>
    </reaction>
</comment>
<evidence type="ECO:0000256" key="3">
    <source>
        <dbReference type="ARBA" id="ARBA00012494"/>
    </source>
</evidence>
<evidence type="ECO:0000313" key="25">
    <source>
        <dbReference type="Proteomes" id="UP001161560"/>
    </source>
</evidence>
<sequence>MAFYDDAEDIFETRPMEGLGDFHLRSAITDINLNLLISRKGRFREQKAFNELTSTLGALKRGDIAYFMGKLFKNIGYELDDSEVIGFDIAQRTLRAEKYLFREIFGENSNLELISDLKMRGSPYESMCNFLQLALIAANAKSSGRCQHDLLLKYGRIINGIPVLMDQFKTSYYLAGDLISIKEYNKPPYLYTVDMLRMITDKCTERNNVIIGTQIGFHIMPDVYLCPDSLLSFWSRSDNLLMTYKNDAYKIFKTFEALCWGCLLTSDDSELWDKDRFLLSTINGLSEDFPRNIIENLVNDIRNICITPHHFSQLSGLFRLWGHPAVDPLQGLLKVKKIGAGEKVLINEIVEISGRKIKEIFFTNYFRRHGQYPEYSCDNENQLNEVISSSRKLNLKDPNYRLPLWDNIRVKKVFDTPETFNLSLIVADTAISPTRKEINRAKSGKEILSPHIRRGVLKFIKDGVINCKDLLESVDKYPFGLEQEYRIIGEYPKERELNPVPRMFALMTLIMRAYVVVTESMLGDILDYFPGITMVDDLLTLSKKMIANTREHHFRKSGSEWFVINIDFEKWNLNMRKDATKRVFEFLGDIFGLPTLYQKTYDIFQNSIIYLADGSYLPKIGDHLELSDLEDSRSYKGHMGGFEGLRQKGWTIFTMSLIAYVCDKEGVNYRLMGQGDNQVLMVEVFSLEEQMTGVRTTLTKADLVAQVNRIMKELIRVFDGVGLPMKPLETWVSSSLFLYGKIPIYKGVPLSMSLKRISRIFPFSNEDLMTLDNALSAISANAQSASFYDISPSVSYLCARWQQVKCIKLFLSYHPLSGEKPFKSGTPSWTVKGISGSRKFFKSESACSHNELILGLLYGFKSLGGSNGISIFHLILRGFPDPQSRDMSFLFSIFSSTRDSEIKKLISRWMRVKLSPDMEKDMLVEDPTSLNLLVPPQTLSITRKIIRENLRKSPVTSQFGGWFKELLDIPQEKERKTFISRLLSGDVIFPRLSHDLYGATLYGYSDSILSKVDKTVTLSRISLKDAKVDVVKILLIGELKFLNYLWWKMSEISHSDVDPVSIPSLYIQKIRDQGWGCRVDGVTVPFPHQIVERTLCNIFEHHPNMMETNYVTVTVNEPVKTDVFNLKNTIGFSPPYLGSSTREKLFSKHEKALFGTEPLLRRPVSLARLINWVVPEGSRYHHLIKDLISAVTDADPDSFIEQKERPGGSVAHRYHDSALTHGALSNTLFGPGTHMTMCTDFMNKYGKGQENVNLHYQALLCWIQSCTTEWLFTEEGRNNPLMTLHYHVRDNPGLTPVEDNIDDLPLNIEKELIPSRPDNPYLFVSSAQISYKRQRFTSLRLTGIPVSAETAESQFNLSWSEVLHDMLGLKMMIKIQGGSAEEDEVSGLFDIVGINRSFTDKIEVSRLYSTIYSLMYWGAFKEEREKNPEKIMLSKDIKGIVIKRLIGTDHQRFVDLCPLITDAKCKLELSQMEINITPLGFPVSPRLLTIAVKSSVISYIRTYKGEPELNIKSYLIEELASNPVAYMKLVMMSRLRSSTLNCIYCKLFLESYDFQTLDDLEGMVGGRCSSGHKISKKHLNLFKWTRIAITMDALIKLAPTTDPNIRDEVIINMPLWRKMRGIELVSNIEVRNWVREPPRVNQEFLYSWEHHSLYNVFGVHKVPTSGMARVYDSLCMARSLNYLPVLNSKSKILVLGDGFGYSSAIIKLMTNSMVIGWTYIRVDESAPHLFPHSNPPAHQILGMENMIETKCSGNLSSDILHDKWDESFKYICSTYGEMDLIFSEIELQYTADDVTSYHTYYQRLMKIGVDHMIIKTKHITPTVLGMLMGYCRCFYRFVKIVSGVTRSGGNIDMWTMVRSYKLDAKLSHLEYPSTNDMMKIVMRVNDFLHLNRPISNDELICINDINLRLMTPGLKVFYEDWVKTWFSMAGLNLWDNNLLTELWYEIKRGRRPIIVRDDTGKAVNYLFTKHDVSLFNRLMVLFLVRLRDEEYRSVCQNLMSWRMSWIVSRKIIKNTINIWTLVLHRAGWKPNLPVDIYQSDAIMDQGDVMKIAPYLRMTRDWMKYNHYEEYVTFKYIKSLHRYTGSESNARDDLYDDDNLWDESHGIGDFEEGVFMGGFDEMTVNTEVNYPYSFPISKRAGYTTYYL</sequence>
<keyword evidence="15" id="KW-0511">Multifunctional enzyme</keyword>
<evidence type="ECO:0000256" key="18">
    <source>
        <dbReference type="ARBA" id="ARBA00030436"/>
    </source>
</evidence>
<dbReference type="GO" id="GO:0003968">
    <property type="term" value="F:RNA-directed RNA polymerase activity"/>
    <property type="evidence" value="ECO:0007669"/>
    <property type="project" value="UniProtKB-KW"/>
</dbReference>
<evidence type="ECO:0000256" key="16">
    <source>
        <dbReference type="ARBA" id="ARBA00024494"/>
    </source>
</evidence>
<keyword evidence="7" id="KW-0949">S-adenosyl-L-methionine</keyword>
<dbReference type="EMBL" id="OX411436">
    <property type="protein sequence ID" value="CAI6379056.1"/>
    <property type="molecule type" value="Viral_cRNA"/>
</dbReference>
<dbReference type="Pfam" id="PF14318">
    <property type="entry name" value="Mononeg_mRNAcap"/>
    <property type="match status" value="1"/>
</dbReference>
<evidence type="ECO:0000256" key="11">
    <source>
        <dbReference type="ARBA" id="ARBA00022844"/>
    </source>
</evidence>
<dbReference type="EMBL" id="OX411436">
    <property type="protein sequence ID" value="CAI5930356.1"/>
    <property type="molecule type" value="Genomic_DNA"/>
</dbReference>
<keyword evidence="12" id="KW-0693">Viral RNA replication</keyword>
<evidence type="ECO:0000313" key="24">
    <source>
        <dbReference type="EMBL" id="CAI6379056.1"/>
    </source>
</evidence>
<feature type="domain" description="RdRp catalytic" evidence="23">
    <location>
        <begin position="560"/>
        <end position="747"/>
    </location>
</feature>
<evidence type="ECO:0000256" key="8">
    <source>
        <dbReference type="ARBA" id="ARBA00022695"/>
    </source>
</evidence>
<evidence type="ECO:0000256" key="17">
    <source>
        <dbReference type="ARBA" id="ARBA00024499"/>
    </source>
</evidence>
<keyword evidence="8" id="KW-0548">Nucleotidyltransferase</keyword>
<dbReference type="InterPro" id="IPR026890">
    <property type="entry name" value="Mononeg_mRNAcap"/>
</dbReference>
<evidence type="ECO:0000256" key="14">
    <source>
        <dbReference type="ARBA" id="ARBA00023200"/>
    </source>
</evidence>
<dbReference type="GO" id="GO:0004482">
    <property type="term" value="F:mRNA 5'-cap (guanine-N7-)-methyltransferase activity"/>
    <property type="evidence" value="ECO:0007669"/>
    <property type="project" value="InterPro"/>
</dbReference>
<dbReference type="GO" id="GO:0044423">
    <property type="term" value="C:virion component"/>
    <property type="evidence" value="ECO:0007669"/>
    <property type="project" value="UniProtKB-KW"/>
</dbReference>
<evidence type="ECO:0000256" key="9">
    <source>
        <dbReference type="ARBA" id="ARBA00022741"/>
    </source>
</evidence>
<dbReference type="InterPro" id="IPR014023">
    <property type="entry name" value="Mononeg_RNA_pol_cat"/>
</dbReference>
<comment type="catalytic activity">
    <reaction evidence="20">
        <text>a 5'-end (5'-triphosphoguanosine)-adenylyl-adenylyl-cytidylyl-adenosine in mRNA + S-adenosyl-L-methionine = a 5'-end (5'-triphosphoguanosine)-(2'-O-methyladenylyl)-adenylyl-cytidylyl-adenosine in mRNA + S-adenosyl-L-homocysteine + H(+)</text>
        <dbReference type="Rhea" id="RHEA:65380"/>
        <dbReference type="Rhea" id="RHEA-COMP:16797"/>
        <dbReference type="Rhea" id="RHEA-COMP:16801"/>
        <dbReference type="ChEBI" id="CHEBI:15378"/>
        <dbReference type="ChEBI" id="CHEBI:57856"/>
        <dbReference type="ChEBI" id="CHEBI:59789"/>
        <dbReference type="ChEBI" id="CHEBI:156482"/>
        <dbReference type="ChEBI" id="CHEBI:156484"/>
    </reaction>
</comment>
<keyword evidence="14" id="KW-1035">Host cytoplasm</keyword>
<keyword evidence="25" id="KW-1185">Reference proteome</keyword>
<dbReference type="Proteomes" id="UP001161560">
    <property type="component" value="Segment"/>
</dbReference>
<evidence type="ECO:0000256" key="6">
    <source>
        <dbReference type="ARBA" id="ARBA00022679"/>
    </source>
</evidence>
<keyword evidence="11" id="KW-0946">Virion</keyword>
<protein>
    <recommendedName>
        <fullName evidence="3">RNA-directed RNA polymerase</fullName>
        <ecNumber evidence="3">2.7.7.48</ecNumber>
    </recommendedName>
    <alternativeName>
        <fullName evidence="19">Replicase</fullName>
    </alternativeName>
    <alternativeName>
        <fullName evidence="18">Transcriptase</fullName>
    </alternativeName>
</protein>
<gene>
    <name evidence="24" type="primary">putative L</name>
</gene>
<evidence type="ECO:0000256" key="19">
    <source>
        <dbReference type="ARBA" id="ARBA00031012"/>
    </source>
</evidence>
<evidence type="ECO:0000256" key="1">
    <source>
        <dbReference type="ARBA" id="ARBA00004192"/>
    </source>
</evidence>